<accession>A0A8H7U1P7</accession>
<dbReference type="Gene3D" id="3.80.10.10">
    <property type="entry name" value="Ribonuclease Inhibitor"/>
    <property type="match status" value="1"/>
</dbReference>
<dbReference type="Proteomes" id="UP000639403">
    <property type="component" value="Unassembled WGS sequence"/>
</dbReference>
<sequence>MTLDPWHPSSTAALARTCRTFLEPALDKLWSLQYNLVNLVKCMPDDAWKQKTIGRGFRSGRIEVSFTRPLLPSDFARFDYYASRVRYLHLADSASYVHEGPDAFDLACVHNPELVRDCYVALGLHRGRPLLHNLRIIYSSAAGDAAFEFTQMFLVPSLRTVTLQSDWEDLRVASQLAHLPLIVPNLSRLAVESPQSAATLRETINAFNVLTDLQYIRCWVPDTVEMTAQLLEKMSTLPGLKELRMYDVSMNVDVMSSLLFVGDILQARRFPVLECLQLDVVDLPLAAAVIKVFRLAPLVRVCVNVGLDSDLERESFGDWFRELVENCPHIKHIKLFFIDGHTYDWIQEGARSKDFLSLSDFAPLLSCSDLETLEVDIPVAFDLDNAAIGEMAQKWPHLRRLRLGSSLGWGHKPSTTLDALVHFAKHCPHLEYLALAFNATSAPVSAAGNANLPVLSLKELCVGDSPISKPGTIAKFLSKLCPRLTQVSASGDPGFKSARRWDEVQRMLASPSRQDSDAIDKKPSIVGKKSRSQRSVSPRLNGRCGLDTFTIGATFVRGSEVWQRSEINDLPHVCLHHSTA</sequence>
<feature type="region of interest" description="Disordered" evidence="1">
    <location>
        <begin position="509"/>
        <end position="539"/>
    </location>
</feature>
<name>A0A8H7U1P7_9APHY</name>
<reference evidence="2" key="1">
    <citation type="submission" date="2020-11" db="EMBL/GenBank/DDBJ databases">
        <authorList>
            <person name="Koelle M."/>
            <person name="Horta M.A.C."/>
            <person name="Nowrousian M."/>
            <person name="Ohm R.A."/>
            <person name="Benz P."/>
            <person name="Pilgard A."/>
        </authorList>
    </citation>
    <scope>NUCLEOTIDE SEQUENCE</scope>
    <source>
        <strain evidence="2">FPRL280</strain>
    </source>
</reference>
<dbReference type="EMBL" id="JADOXO010000125">
    <property type="protein sequence ID" value="KAF9812697.1"/>
    <property type="molecule type" value="Genomic_DNA"/>
</dbReference>
<evidence type="ECO:0000256" key="1">
    <source>
        <dbReference type="SAM" id="MobiDB-lite"/>
    </source>
</evidence>
<proteinExistence type="predicted"/>
<gene>
    <name evidence="2" type="ORF">IEO21_06044</name>
</gene>
<organism evidence="2 3">
    <name type="scientific">Rhodonia placenta</name>
    <dbReference type="NCBI Taxonomy" id="104341"/>
    <lineage>
        <taxon>Eukaryota</taxon>
        <taxon>Fungi</taxon>
        <taxon>Dikarya</taxon>
        <taxon>Basidiomycota</taxon>
        <taxon>Agaricomycotina</taxon>
        <taxon>Agaricomycetes</taxon>
        <taxon>Polyporales</taxon>
        <taxon>Adustoporiaceae</taxon>
        <taxon>Rhodonia</taxon>
    </lineage>
</organism>
<comment type="caution">
    <text evidence="2">The sequence shown here is derived from an EMBL/GenBank/DDBJ whole genome shotgun (WGS) entry which is preliminary data.</text>
</comment>
<evidence type="ECO:0000313" key="2">
    <source>
        <dbReference type="EMBL" id="KAF9812697.1"/>
    </source>
</evidence>
<feature type="compositionally biased region" description="Basic and acidic residues" evidence="1">
    <location>
        <begin position="514"/>
        <end position="523"/>
    </location>
</feature>
<protein>
    <recommendedName>
        <fullName evidence="4">F-box domain-containing protein</fullName>
    </recommendedName>
</protein>
<evidence type="ECO:0000313" key="3">
    <source>
        <dbReference type="Proteomes" id="UP000639403"/>
    </source>
</evidence>
<evidence type="ECO:0008006" key="4">
    <source>
        <dbReference type="Google" id="ProtNLM"/>
    </source>
</evidence>
<reference evidence="2" key="2">
    <citation type="journal article" name="Front. Microbiol.">
        <title>Degradative Capacity of Two Strains of Rhodonia placenta: From Phenotype to Genotype.</title>
        <authorList>
            <person name="Kolle M."/>
            <person name="Horta M.A.C."/>
            <person name="Nowrousian M."/>
            <person name="Ohm R.A."/>
            <person name="Benz J.P."/>
            <person name="Pilgard A."/>
        </authorList>
    </citation>
    <scope>NUCLEOTIDE SEQUENCE</scope>
    <source>
        <strain evidence="2">FPRL280</strain>
    </source>
</reference>
<dbReference type="AlphaFoldDB" id="A0A8H7U1P7"/>
<dbReference type="SUPFAM" id="SSF52047">
    <property type="entry name" value="RNI-like"/>
    <property type="match status" value="1"/>
</dbReference>
<dbReference type="InterPro" id="IPR032675">
    <property type="entry name" value="LRR_dom_sf"/>
</dbReference>